<evidence type="ECO:0000313" key="3">
    <source>
        <dbReference type="EMBL" id="NJQ06777.1"/>
    </source>
</evidence>
<dbReference type="Proteomes" id="UP000578686">
    <property type="component" value="Unassembled WGS sequence"/>
</dbReference>
<dbReference type="RefSeq" id="WP_167971198.1">
    <property type="nucleotide sequence ID" value="NZ_JAAVJD010000108.1"/>
</dbReference>
<sequence>MPRQAPPVAPTAEPAVRRVLTELEPGSPGGAPGPGPDGWTGRLRVDESDPFFYDHPLDHVPGMLLLEGMLRTAAHAADRAAPVGAPPTDGPYGPRHVAALELRLTRLCRPDPPARVEVAPDPGAGGAARYTVRVVQDGAEVCGGTVLLGGARAATAPGPGGGAARVPRPRPGRAADARLVHKWRPEAVLVGPLSRESDGFRADLLAPRDGHGAGVHPTTLLVECARQFATMAGHLVAEVPLDWQFLLTTITVATPAPTTPAPATPAPAPAAERLHLWSRYRATAGRSRAIEVEVRAADRSAALGTVGFGVTMLPRRSYERLRASGRI</sequence>
<dbReference type="AlphaFoldDB" id="A0A7X6D283"/>
<comment type="caution">
    <text evidence="3">The sequence shown here is derived from an EMBL/GenBank/DDBJ whole genome shotgun (WGS) entry which is preliminary data.</text>
</comment>
<feature type="domain" description="A-factor biosynthesis hotdog" evidence="2">
    <location>
        <begin position="179"/>
        <end position="305"/>
    </location>
</feature>
<dbReference type="EMBL" id="JAAVJD010000108">
    <property type="protein sequence ID" value="NJQ06777.1"/>
    <property type="molecule type" value="Genomic_DNA"/>
</dbReference>
<feature type="region of interest" description="Disordered" evidence="1">
    <location>
        <begin position="22"/>
        <end position="43"/>
    </location>
</feature>
<dbReference type="Gene3D" id="3.10.129.10">
    <property type="entry name" value="Hotdog Thioesterase"/>
    <property type="match status" value="1"/>
</dbReference>
<dbReference type="InterPro" id="IPR005509">
    <property type="entry name" value="AfsA_hotdog_dom"/>
</dbReference>
<evidence type="ECO:0000256" key="1">
    <source>
        <dbReference type="SAM" id="MobiDB-lite"/>
    </source>
</evidence>
<evidence type="ECO:0000313" key="4">
    <source>
        <dbReference type="Proteomes" id="UP000578686"/>
    </source>
</evidence>
<dbReference type="InterPro" id="IPR029069">
    <property type="entry name" value="HotDog_dom_sf"/>
</dbReference>
<dbReference type="SUPFAM" id="SSF54637">
    <property type="entry name" value="Thioesterase/thiol ester dehydrase-isomerase"/>
    <property type="match status" value="1"/>
</dbReference>
<organism evidence="3 4">
    <name type="scientific">Streptomyces lonarensis</name>
    <dbReference type="NCBI Taxonomy" id="700599"/>
    <lineage>
        <taxon>Bacteria</taxon>
        <taxon>Bacillati</taxon>
        <taxon>Actinomycetota</taxon>
        <taxon>Actinomycetes</taxon>
        <taxon>Kitasatosporales</taxon>
        <taxon>Streptomycetaceae</taxon>
        <taxon>Streptomyces</taxon>
    </lineage>
</organism>
<protein>
    <recommendedName>
        <fullName evidence="2">A-factor biosynthesis hotdog domain-containing protein</fullName>
    </recommendedName>
</protein>
<keyword evidence="4" id="KW-1185">Reference proteome</keyword>
<reference evidence="3 4" key="1">
    <citation type="submission" date="2020-03" db="EMBL/GenBank/DDBJ databases">
        <title>Draft genome of Streptomyces sp. ventii, isolated from the Axial Seamount in the Pacific Ocean, and resequencing of the two type strains Streptomyces lonarensis strain NCL 716 and Streptomyces bohaiensis strain 11A07.</title>
        <authorList>
            <person name="Loughran R.M."/>
            <person name="Pfannmuller K.M."/>
            <person name="Wasson B.J."/>
            <person name="Deadmond M.C."/>
            <person name="Paddock B.E."/>
            <person name="Koyack M.J."/>
            <person name="Gallegos D.A."/>
            <person name="Mitchell E.A."/>
            <person name="Ushijima B."/>
            <person name="Saw J.H."/>
            <person name="Mcphail K.L."/>
            <person name="Videau P."/>
        </authorList>
    </citation>
    <scope>NUCLEOTIDE SEQUENCE [LARGE SCALE GENOMIC DNA]</scope>
    <source>
        <strain evidence="3 4">NCL716</strain>
    </source>
</reference>
<accession>A0A7X6D283</accession>
<gene>
    <name evidence="3" type="ORF">HCN56_14595</name>
</gene>
<evidence type="ECO:0000259" key="2">
    <source>
        <dbReference type="Pfam" id="PF03756"/>
    </source>
</evidence>
<feature type="compositionally biased region" description="Gly residues" evidence="1">
    <location>
        <begin position="27"/>
        <end position="38"/>
    </location>
</feature>
<proteinExistence type="predicted"/>
<name>A0A7X6D283_9ACTN</name>
<feature type="domain" description="A-factor biosynthesis hotdog" evidence="2">
    <location>
        <begin position="35"/>
        <end position="76"/>
    </location>
</feature>
<dbReference type="Pfam" id="PF03756">
    <property type="entry name" value="AfsA"/>
    <property type="match status" value="2"/>
</dbReference>